<evidence type="ECO:0000256" key="1">
    <source>
        <dbReference type="ARBA" id="ARBA00023015"/>
    </source>
</evidence>
<dbReference type="PANTHER" id="PTHR11019:SF159">
    <property type="entry name" value="TRANSCRIPTIONAL REGULATOR-RELATED"/>
    <property type="match status" value="1"/>
</dbReference>
<name>A0A158KLA6_9BURK</name>
<dbReference type="Proteomes" id="UP000054770">
    <property type="component" value="Unassembled WGS sequence"/>
</dbReference>
<dbReference type="InterPro" id="IPR009057">
    <property type="entry name" value="Homeodomain-like_sf"/>
</dbReference>
<evidence type="ECO:0000256" key="3">
    <source>
        <dbReference type="ARBA" id="ARBA00023163"/>
    </source>
</evidence>
<gene>
    <name evidence="6" type="ORF">AWB68_06289</name>
</gene>
<feature type="compositionally biased region" description="Basic and acidic residues" evidence="4">
    <location>
        <begin position="326"/>
        <end position="342"/>
    </location>
</feature>
<evidence type="ECO:0000259" key="5">
    <source>
        <dbReference type="PROSITE" id="PS01124"/>
    </source>
</evidence>
<dbReference type="PROSITE" id="PS01124">
    <property type="entry name" value="HTH_ARAC_FAMILY_2"/>
    <property type="match status" value="1"/>
</dbReference>
<dbReference type="OrthoDB" id="9789899at2"/>
<dbReference type="InterPro" id="IPR018062">
    <property type="entry name" value="HTH_AraC-typ_CS"/>
</dbReference>
<dbReference type="SMART" id="SM00342">
    <property type="entry name" value="HTH_ARAC"/>
    <property type="match status" value="1"/>
</dbReference>
<dbReference type="Gene3D" id="1.10.10.60">
    <property type="entry name" value="Homeodomain-like"/>
    <property type="match status" value="2"/>
</dbReference>
<evidence type="ECO:0000256" key="2">
    <source>
        <dbReference type="ARBA" id="ARBA00023125"/>
    </source>
</evidence>
<keyword evidence="2" id="KW-0238">DNA-binding</keyword>
<protein>
    <submittedName>
        <fullName evidence="6">AraC family transcriptional regulator</fullName>
    </submittedName>
</protein>
<dbReference type="InterPro" id="IPR018060">
    <property type="entry name" value="HTH_AraC"/>
</dbReference>
<keyword evidence="7" id="KW-1185">Reference proteome</keyword>
<feature type="domain" description="HTH araC/xylS-type" evidence="5">
    <location>
        <begin position="222"/>
        <end position="320"/>
    </location>
</feature>
<sequence>MDALSDVLRIIQLIGAVHLDGIFSAPWCVIGQADSALCSAYLPPSERVVSFHLLTEGRCFAMLPGDPASLVQAEAGDVIVVPQGETHVLGSSIDLVPEVLAPLLANQVETNPGEVMTLTHGGGGEVTRMVCGFLAPQDNSRNPLLCALPRLFKVSMRGSGASWLESSLRFATEEAASAQAGSATVLAKLAELVFVEAVRRYVGTMADDRKGWLAGLRDRFVARALALMHSRPVYAWTVDALAREVGISRSGLAQRFTELVGLPPMQYLALWRLQLAARQLRLTDSSLASIAEGAGYESEASFNRAFKREFGEPPATWRRNMVGAGTRDKDRESGAVDGRASE</sequence>
<dbReference type="RefSeq" id="WP_087648253.1">
    <property type="nucleotide sequence ID" value="NZ_FCON02000110.1"/>
</dbReference>
<dbReference type="Pfam" id="PF12852">
    <property type="entry name" value="Cupin_6"/>
    <property type="match status" value="1"/>
</dbReference>
<dbReference type="GO" id="GO:0043565">
    <property type="term" value="F:sequence-specific DNA binding"/>
    <property type="evidence" value="ECO:0007669"/>
    <property type="project" value="InterPro"/>
</dbReference>
<feature type="region of interest" description="Disordered" evidence="4">
    <location>
        <begin position="317"/>
        <end position="342"/>
    </location>
</feature>
<keyword evidence="1" id="KW-0805">Transcription regulation</keyword>
<evidence type="ECO:0000256" key="4">
    <source>
        <dbReference type="SAM" id="MobiDB-lite"/>
    </source>
</evidence>
<evidence type="ECO:0000313" key="7">
    <source>
        <dbReference type="Proteomes" id="UP000054770"/>
    </source>
</evidence>
<accession>A0A158KLA6</accession>
<organism evidence="6 7">
    <name type="scientific">Caballeronia choica</name>
    <dbReference type="NCBI Taxonomy" id="326476"/>
    <lineage>
        <taxon>Bacteria</taxon>
        <taxon>Pseudomonadati</taxon>
        <taxon>Pseudomonadota</taxon>
        <taxon>Betaproteobacteria</taxon>
        <taxon>Burkholderiales</taxon>
        <taxon>Burkholderiaceae</taxon>
        <taxon>Caballeronia</taxon>
    </lineage>
</organism>
<dbReference type="AlphaFoldDB" id="A0A158KLA6"/>
<proteinExistence type="predicted"/>
<dbReference type="InterPro" id="IPR032783">
    <property type="entry name" value="AraC_lig"/>
</dbReference>
<comment type="caution">
    <text evidence="6">The sequence shown here is derived from an EMBL/GenBank/DDBJ whole genome shotgun (WGS) entry which is preliminary data.</text>
</comment>
<evidence type="ECO:0000313" key="6">
    <source>
        <dbReference type="EMBL" id="SAL81854.1"/>
    </source>
</evidence>
<dbReference type="SUPFAM" id="SSF46689">
    <property type="entry name" value="Homeodomain-like"/>
    <property type="match status" value="2"/>
</dbReference>
<dbReference type="PROSITE" id="PS00041">
    <property type="entry name" value="HTH_ARAC_FAMILY_1"/>
    <property type="match status" value="1"/>
</dbReference>
<dbReference type="EMBL" id="FCON02000110">
    <property type="protein sequence ID" value="SAL81854.1"/>
    <property type="molecule type" value="Genomic_DNA"/>
</dbReference>
<keyword evidence="3" id="KW-0804">Transcription</keyword>
<reference evidence="6" key="1">
    <citation type="submission" date="2016-01" db="EMBL/GenBank/DDBJ databases">
        <authorList>
            <person name="Peeters C."/>
        </authorList>
    </citation>
    <scope>NUCLEOTIDE SEQUENCE [LARGE SCALE GENOMIC DNA]</scope>
    <source>
        <strain evidence="6">LMG 22940</strain>
    </source>
</reference>
<dbReference type="Pfam" id="PF12833">
    <property type="entry name" value="HTH_18"/>
    <property type="match status" value="1"/>
</dbReference>
<dbReference type="PANTHER" id="PTHR11019">
    <property type="entry name" value="HTH-TYPE TRANSCRIPTIONAL REGULATOR NIMR"/>
    <property type="match status" value="1"/>
</dbReference>
<dbReference type="GO" id="GO:0003700">
    <property type="term" value="F:DNA-binding transcription factor activity"/>
    <property type="evidence" value="ECO:0007669"/>
    <property type="project" value="InterPro"/>
</dbReference>